<sequence length="119" mass="13546">MALLNQVNLVGRAGRDPEIRYFETGTVLCTLTLAVDRLRRKGTDEQPDWFDLEIWGKTAEIAGEYVRKGSLLGITGALTFSRWTDKTTQERRERPVIKVDQLELLGSRERRSGDSESFS</sequence>
<reference evidence="4 5" key="1">
    <citation type="journal article" date="2013" name="PLoS ONE">
        <title>Cultivation and Complete Genome Sequencing of Gloeobacter kilaueensis sp. nov., from a Lava Cave in Kilauea Caldera, Hawai'i.</title>
        <authorList>
            <person name="Saw J.H."/>
            <person name="Schatz M."/>
            <person name="Brown M.V."/>
            <person name="Kunkel D.D."/>
            <person name="Foster J.S."/>
            <person name="Shick H."/>
            <person name="Christensen S."/>
            <person name="Hou S."/>
            <person name="Wan X."/>
            <person name="Donachie S.P."/>
        </authorList>
    </citation>
    <scope>NUCLEOTIDE SEQUENCE [LARGE SCALE GENOMIC DNA]</scope>
    <source>
        <strain evidence="5">JS</strain>
    </source>
</reference>
<dbReference type="OrthoDB" id="9809878at2"/>
<keyword evidence="5" id="KW-1185">Reference proteome</keyword>
<dbReference type="eggNOG" id="COG0629">
    <property type="taxonomic scope" value="Bacteria"/>
</dbReference>
<dbReference type="STRING" id="1183438.GKIL_2373"/>
<comment type="subunit">
    <text evidence="2">Homotetramer.</text>
</comment>
<evidence type="ECO:0000313" key="4">
    <source>
        <dbReference type="EMBL" id="AGY58619.1"/>
    </source>
</evidence>
<dbReference type="InterPro" id="IPR012340">
    <property type="entry name" value="NA-bd_OB-fold"/>
</dbReference>
<accession>U5QLX6</accession>
<evidence type="ECO:0000256" key="2">
    <source>
        <dbReference type="HAMAP-Rule" id="MF_00984"/>
    </source>
</evidence>
<dbReference type="PATRIC" id="fig|1183438.3.peg.2331"/>
<dbReference type="GO" id="GO:0009295">
    <property type="term" value="C:nucleoid"/>
    <property type="evidence" value="ECO:0007669"/>
    <property type="project" value="TreeGrafter"/>
</dbReference>
<dbReference type="EMBL" id="CP003587">
    <property type="protein sequence ID" value="AGY58619.1"/>
    <property type="molecule type" value="Genomic_DNA"/>
</dbReference>
<evidence type="ECO:0000313" key="5">
    <source>
        <dbReference type="Proteomes" id="UP000017396"/>
    </source>
</evidence>
<gene>
    <name evidence="4" type="primary">ssb</name>
    <name evidence="4" type="ORF">GKIL_2373</name>
</gene>
<dbReference type="CDD" id="cd04496">
    <property type="entry name" value="SSB_OBF"/>
    <property type="match status" value="1"/>
</dbReference>
<name>U5QLX6_GLOK1</name>
<evidence type="ECO:0000256" key="1">
    <source>
        <dbReference type="ARBA" id="ARBA00023125"/>
    </source>
</evidence>
<evidence type="ECO:0000256" key="3">
    <source>
        <dbReference type="PIRNR" id="PIRNR002070"/>
    </source>
</evidence>
<dbReference type="Proteomes" id="UP000017396">
    <property type="component" value="Chromosome"/>
</dbReference>
<dbReference type="AlphaFoldDB" id="U5QLX6"/>
<dbReference type="Pfam" id="PF00436">
    <property type="entry name" value="SSB"/>
    <property type="match status" value="1"/>
</dbReference>
<comment type="caution">
    <text evidence="2">Lacks conserved residue(s) required for the propagation of feature annotation.</text>
</comment>
<dbReference type="NCBIfam" id="TIGR00621">
    <property type="entry name" value="ssb"/>
    <property type="match status" value="1"/>
</dbReference>
<dbReference type="FunFam" id="2.40.50.140:FF:000590">
    <property type="entry name" value="Single-stranded DNA-binding protein"/>
    <property type="match status" value="1"/>
</dbReference>
<dbReference type="PROSITE" id="PS50935">
    <property type="entry name" value="SSB"/>
    <property type="match status" value="1"/>
</dbReference>
<dbReference type="Gene3D" id="2.40.50.140">
    <property type="entry name" value="Nucleic acid-binding proteins"/>
    <property type="match status" value="1"/>
</dbReference>
<dbReference type="PANTHER" id="PTHR10302">
    <property type="entry name" value="SINGLE-STRANDED DNA-BINDING PROTEIN"/>
    <property type="match status" value="1"/>
</dbReference>
<dbReference type="KEGG" id="glj:GKIL_2373"/>
<dbReference type="HAMAP" id="MF_00984">
    <property type="entry name" value="SSB"/>
    <property type="match status" value="1"/>
</dbReference>
<dbReference type="InterPro" id="IPR011344">
    <property type="entry name" value="ssDNA-bd"/>
</dbReference>
<dbReference type="PIRSF" id="PIRSF002070">
    <property type="entry name" value="SSB"/>
    <property type="match status" value="1"/>
</dbReference>
<dbReference type="InterPro" id="IPR000424">
    <property type="entry name" value="Primosome_PriB/ssb"/>
</dbReference>
<dbReference type="NCBIfam" id="NF005674">
    <property type="entry name" value="PRK07459.1"/>
    <property type="match status" value="1"/>
</dbReference>
<dbReference type="GO" id="GO:0003697">
    <property type="term" value="F:single-stranded DNA binding"/>
    <property type="evidence" value="ECO:0007669"/>
    <property type="project" value="UniProtKB-UniRule"/>
</dbReference>
<dbReference type="GO" id="GO:0006260">
    <property type="term" value="P:DNA replication"/>
    <property type="evidence" value="ECO:0007669"/>
    <property type="project" value="InterPro"/>
</dbReference>
<dbReference type="SUPFAM" id="SSF50249">
    <property type="entry name" value="Nucleic acid-binding proteins"/>
    <property type="match status" value="1"/>
</dbReference>
<dbReference type="RefSeq" id="WP_023173793.1">
    <property type="nucleotide sequence ID" value="NC_022600.1"/>
</dbReference>
<dbReference type="PANTHER" id="PTHR10302:SF0">
    <property type="entry name" value="SINGLE-STRANDED DNA-BINDING PROTEIN, MITOCHONDRIAL"/>
    <property type="match status" value="1"/>
</dbReference>
<organism evidence="4 5">
    <name type="scientific">Gloeobacter kilaueensis (strain ATCC BAA-2537 / CCAP 1431/1 / ULC 316 / JS1)</name>
    <dbReference type="NCBI Taxonomy" id="1183438"/>
    <lineage>
        <taxon>Bacteria</taxon>
        <taxon>Bacillati</taxon>
        <taxon>Cyanobacteriota</taxon>
        <taxon>Cyanophyceae</taxon>
        <taxon>Gloeobacterales</taxon>
        <taxon>Gloeobacteraceae</taxon>
        <taxon>Gloeobacter</taxon>
    </lineage>
</organism>
<proteinExistence type="inferred from homology"/>
<dbReference type="HOGENOM" id="CLU_078758_6_0_3"/>
<protein>
    <recommendedName>
        <fullName evidence="2 3">Single-stranded DNA-binding protein</fullName>
        <shortName evidence="2">SSB</shortName>
    </recommendedName>
</protein>
<keyword evidence="1 2" id="KW-0238">DNA-binding</keyword>